<proteinExistence type="predicted"/>
<gene>
    <name evidence="3" type="ORF">Desgi_0429</name>
</gene>
<keyword evidence="4" id="KW-1185">Reference proteome</keyword>
<evidence type="ECO:0000313" key="4">
    <source>
        <dbReference type="Proteomes" id="UP000013520"/>
    </source>
</evidence>
<sequence>MKRKICLTICFVFFMTFSISSMVMASTQKVSLNINGVEVKDQEPKIINQTAFVPIRTVSLLPNIKVDWDNKTKTVSVADTTTKETLKLTIGKDIAYKGDSKLTLSNPARIINSSTYVPFRFVGEALNINVEWDAATKTIIYNSDNKLTDAIKGEENKMELAKIDDVALFANKQAGDGMFKEITVRTKDKSKTFPWTNVINPTFYPTVNIADVNTDGEKEIVITLTTGYGTGAHLEEIHVLDKDNLTEIILDVENPLDIIEKKVDSKITKNNGKVNVTIEWDDKKIEKTYNELDAGVWNEYVGFGGVVKYQLKNNQIYALVPGSVATTWYVVIVIIEYGPDLKARNITVKDMDKMNYPDVIED</sequence>
<accession>R4KK71</accession>
<dbReference type="KEGG" id="dgi:Desgi_0429"/>
<dbReference type="InterPro" id="IPR036582">
    <property type="entry name" value="Mao_N_sf"/>
</dbReference>
<dbReference type="Pfam" id="PF07833">
    <property type="entry name" value="Cu_amine_oxidN1"/>
    <property type="match status" value="1"/>
</dbReference>
<dbReference type="AlphaFoldDB" id="R4KK71"/>
<dbReference type="SUPFAM" id="SSF55383">
    <property type="entry name" value="Copper amine oxidase, domain N"/>
    <property type="match status" value="1"/>
</dbReference>
<organism evidence="3 4">
    <name type="scientific">Desulfoscipio gibsoniae DSM 7213</name>
    <dbReference type="NCBI Taxonomy" id="767817"/>
    <lineage>
        <taxon>Bacteria</taxon>
        <taxon>Bacillati</taxon>
        <taxon>Bacillota</taxon>
        <taxon>Clostridia</taxon>
        <taxon>Eubacteriales</taxon>
        <taxon>Desulfallaceae</taxon>
        <taxon>Desulfoscipio</taxon>
    </lineage>
</organism>
<dbReference type="InterPro" id="IPR012854">
    <property type="entry name" value="Cu_amine_oxidase-like_N"/>
</dbReference>
<dbReference type="Gene3D" id="3.30.457.10">
    <property type="entry name" value="Copper amine oxidase-like, N-terminal domain"/>
    <property type="match status" value="1"/>
</dbReference>
<dbReference type="STRING" id="767817.Desgi_0429"/>
<feature type="domain" description="Copper amine oxidase-like N-terminal" evidence="2">
    <location>
        <begin position="34"/>
        <end position="140"/>
    </location>
</feature>
<evidence type="ECO:0000259" key="2">
    <source>
        <dbReference type="Pfam" id="PF07833"/>
    </source>
</evidence>
<feature type="chain" id="PRO_5004374673" evidence="1">
    <location>
        <begin position="26"/>
        <end position="362"/>
    </location>
</feature>
<protein>
    <submittedName>
        <fullName evidence="3">Copper amine oxidase family protein</fullName>
    </submittedName>
</protein>
<keyword evidence="1" id="KW-0732">Signal</keyword>
<name>R4KK71_9FIRM</name>
<dbReference type="EMBL" id="CP003273">
    <property type="protein sequence ID" value="AGL00006.1"/>
    <property type="molecule type" value="Genomic_DNA"/>
</dbReference>
<feature type="signal peptide" evidence="1">
    <location>
        <begin position="1"/>
        <end position="25"/>
    </location>
</feature>
<dbReference type="eggNOG" id="COG3858">
    <property type="taxonomic scope" value="Bacteria"/>
</dbReference>
<dbReference type="HOGENOM" id="CLU_764456_0_0_9"/>
<dbReference type="RefSeq" id="WP_006522809.1">
    <property type="nucleotide sequence ID" value="NC_021184.1"/>
</dbReference>
<reference evidence="3 4" key="1">
    <citation type="submission" date="2012-01" db="EMBL/GenBank/DDBJ databases">
        <title>Complete sequence of Desulfotomaculum gibsoniae DSM 7213.</title>
        <authorList>
            <consortium name="US DOE Joint Genome Institute"/>
            <person name="Lucas S."/>
            <person name="Han J."/>
            <person name="Lapidus A."/>
            <person name="Cheng J.-F."/>
            <person name="Goodwin L."/>
            <person name="Pitluck S."/>
            <person name="Peters L."/>
            <person name="Ovchinnikova G."/>
            <person name="Teshima H."/>
            <person name="Detter J.C."/>
            <person name="Han C."/>
            <person name="Tapia R."/>
            <person name="Land M."/>
            <person name="Hauser L."/>
            <person name="Kyrpides N."/>
            <person name="Ivanova N."/>
            <person name="Pagani I."/>
            <person name="Parshina S."/>
            <person name="Plugge C."/>
            <person name="Muyzer G."/>
            <person name="Kuever J."/>
            <person name="Ivanova A."/>
            <person name="Nazina T."/>
            <person name="Klenk H.-P."/>
            <person name="Brambilla E."/>
            <person name="Spring S."/>
            <person name="Stams A.F."/>
            <person name="Woyke T."/>
        </authorList>
    </citation>
    <scope>NUCLEOTIDE SEQUENCE [LARGE SCALE GENOMIC DNA]</scope>
    <source>
        <strain evidence="3 4">DSM 7213</strain>
    </source>
</reference>
<evidence type="ECO:0000256" key="1">
    <source>
        <dbReference type="SAM" id="SignalP"/>
    </source>
</evidence>
<dbReference type="OrthoDB" id="9779128at2"/>
<evidence type="ECO:0000313" key="3">
    <source>
        <dbReference type="EMBL" id="AGL00006.1"/>
    </source>
</evidence>
<dbReference type="Proteomes" id="UP000013520">
    <property type="component" value="Chromosome"/>
</dbReference>